<keyword evidence="1" id="KW-0472">Membrane</keyword>
<gene>
    <name evidence="2" type="ORF">Lwor_2206</name>
</gene>
<dbReference type="EMBL" id="LNZC01000027">
    <property type="protein sequence ID" value="KTD76981.1"/>
    <property type="molecule type" value="Genomic_DNA"/>
</dbReference>
<accession>A0A0W1A6L4</accession>
<dbReference type="PATRIC" id="fig|45076.6.peg.2417"/>
<reference evidence="2 3" key="1">
    <citation type="submission" date="2015-11" db="EMBL/GenBank/DDBJ databases">
        <title>Genomic analysis of 38 Legionella species identifies large and diverse effector repertoires.</title>
        <authorList>
            <person name="Burstein D."/>
            <person name="Amaro F."/>
            <person name="Zusman T."/>
            <person name="Lifshitz Z."/>
            <person name="Cohen O."/>
            <person name="Gilbert J.A."/>
            <person name="Pupko T."/>
            <person name="Shuman H.A."/>
            <person name="Segal G."/>
        </authorList>
    </citation>
    <scope>NUCLEOTIDE SEQUENCE [LARGE SCALE GENOMIC DNA]</scope>
    <source>
        <strain evidence="2 3">ATCC 49508</strain>
    </source>
</reference>
<evidence type="ECO:0000313" key="3">
    <source>
        <dbReference type="Proteomes" id="UP000054662"/>
    </source>
</evidence>
<feature type="transmembrane region" description="Helical" evidence="1">
    <location>
        <begin position="267"/>
        <end position="287"/>
    </location>
</feature>
<keyword evidence="1" id="KW-0812">Transmembrane</keyword>
<organism evidence="2 3">
    <name type="scientific">Legionella worsleiensis</name>
    <dbReference type="NCBI Taxonomy" id="45076"/>
    <lineage>
        <taxon>Bacteria</taxon>
        <taxon>Pseudomonadati</taxon>
        <taxon>Pseudomonadota</taxon>
        <taxon>Gammaproteobacteria</taxon>
        <taxon>Legionellales</taxon>
        <taxon>Legionellaceae</taxon>
        <taxon>Legionella</taxon>
    </lineage>
</organism>
<evidence type="ECO:0000313" key="2">
    <source>
        <dbReference type="EMBL" id="KTD76981.1"/>
    </source>
</evidence>
<proteinExistence type="predicted"/>
<protein>
    <submittedName>
        <fullName evidence="2">Uncharacterized protein</fullName>
    </submittedName>
</protein>
<keyword evidence="3" id="KW-1185">Reference proteome</keyword>
<dbReference type="Proteomes" id="UP000054662">
    <property type="component" value="Unassembled WGS sequence"/>
</dbReference>
<evidence type="ECO:0000256" key="1">
    <source>
        <dbReference type="SAM" id="Phobius"/>
    </source>
</evidence>
<dbReference type="AlphaFoldDB" id="A0A0W1A6L4"/>
<feature type="transmembrane region" description="Helical" evidence="1">
    <location>
        <begin position="238"/>
        <end position="261"/>
    </location>
</feature>
<name>A0A0W1A6L4_9GAMM</name>
<comment type="caution">
    <text evidence="2">The sequence shown here is derived from an EMBL/GenBank/DDBJ whole genome shotgun (WGS) entry which is preliminary data.</text>
</comment>
<keyword evidence="1" id="KW-1133">Transmembrane helix</keyword>
<sequence>MLNIIALGSCAHIYAKADVDEPLFNAMDSIKIWHNNQQPSLSAYSEPKQQYSNDLCLSFESSVPFVTFCEEFSKSEYNNPDLYHMMTHNCADSALFALRLAGIQLDLPLLQFGRFYEPSYFLRLPGITLTPLALFEAAKEYKIQQLQNSPLNRRFNRLVKQLFEQIQQEINPARQIHTQTIIQYTIRCITKRPHQLTVCTDTLATTHKLLTHDSATPDYENYLRQSCFFKRRVKPIQAVYLGAVIDKSAIILLARWLVYFASAEAHLSYVIDFIAITWTLIGIYSLILDMQNKTNAQAKPTQLSSAMVELVHTVAQAPVLCDGEVLKVHTESHAL</sequence>